<dbReference type="PANTHER" id="PTHR24246:SF27">
    <property type="entry name" value="ADENOSINE RECEPTOR, ISOFORM A"/>
    <property type="match status" value="1"/>
</dbReference>
<dbReference type="InterPro" id="IPR017452">
    <property type="entry name" value="GPCR_Rhodpsn_7TM"/>
</dbReference>
<dbReference type="PROSITE" id="PS00237">
    <property type="entry name" value="G_PROTEIN_RECEP_F1_1"/>
    <property type="match status" value="1"/>
</dbReference>
<dbReference type="Gene3D" id="1.20.1070.10">
    <property type="entry name" value="Rhodopsin 7-helix transmembrane proteins"/>
    <property type="match status" value="1"/>
</dbReference>
<feature type="transmembrane region" description="Helical" evidence="11">
    <location>
        <begin position="153"/>
        <end position="174"/>
    </location>
</feature>
<keyword evidence="2" id="KW-1003">Cell membrane</keyword>
<evidence type="ECO:0000256" key="10">
    <source>
        <dbReference type="RuleBase" id="RU000688"/>
    </source>
</evidence>
<feature type="transmembrane region" description="Helical" evidence="11">
    <location>
        <begin position="217"/>
        <end position="240"/>
    </location>
</feature>
<dbReference type="PANTHER" id="PTHR24246">
    <property type="entry name" value="OLFACTORY RECEPTOR AND ADENOSINE RECEPTOR"/>
    <property type="match status" value="1"/>
</dbReference>
<keyword evidence="8" id="KW-0325">Glycoprotein</keyword>
<evidence type="ECO:0000256" key="1">
    <source>
        <dbReference type="ARBA" id="ARBA00004651"/>
    </source>
</evidence>
<keyword evidence="9 10" id="KW-0807">Transducer</keyword>
<feature type="transmembrane region" description="Helical" evidence="11">
    <location>
        <begin position="87"/>
        <end position="107"/>
    </location>
</feature>
<evidence type="ECO:0000256" key="5">
    <source>
        <dbReference type="ARBA" id="ARBA00023040"/>
    </source>
</evidence>
<keyword evidence="6 11" id="KW-0472">Membrane</keyword>
<organism evidence="13 14">
    <name type="scientific">Acropora cervicornis</name>
    <name type="common">Staghorn coral</name>
    <dbReference type="NCBI Taxonomy" id="6130"/>
    <lineage>
        <taxon>Eukaryota</taxon>
        <taxon>Metazoa</taxon>
        <taxon>Cnidaria</taxon>
        <taxon>Anthozoa</taxon>
        <taxon>Hexacorallia</taxon>
        <taxon>Scleractinia</taxon>
        <taxon>Astrocoeniina</taxon>
        <taxon>Acroporidae</taxon>
        <taxon>Acropora</taxon>
    </lineage>
</organism>
<evidence type="ECO:0000256" key="6">
    <source>
        <dbReference type="ARBA" id="ARBA00023136"/>
    </source>
</evidence>
<evidence type="ECO:0000256" key="3">
    <source>
        <dbReference type="ARBA" id="ARBA00022692"/>
    </source>
</evidence>
<evidence type="ECO:0000256" key="9">
    <source>
        <dbReference type="ARBA" id="ARBA00023224"/>
    </source>
</evidence>
<evidence type="ECO:0000313" key="13">
    <source>
        <dbReference type="EMBL" id="KAK2563021.1"/>
    </source>
</evidence>
<keyword evidence="5 10" id="KW-0297">G-protein coupled receptor</keyword>
<evidence type="ECO:0000256" key="11">
    <source>
        <dbReference type="SAM" id="Phobius"/>
    </source>
</evidence>
<dbReference type="Pfam" id="PF00001">
    <property type="entry name" value="7tm_1"/>
    <property type="match status" value="1"/>
</dbReference>
<comment type="caution">
    <text evidence="13">The sequence shown here is derived from an EMBL/GenBank/DDBJ whole genome shotgun (WGS) entry which is preliminary data.</text>
</comment>
<evidence type="ECO:0000256" key="4">
    <source>
        <dbReference type="ARBA" id="ARBA00022989"/>
    </source>
</evidence>
<evidence type="ECO:0000256" key="8">
    <source>
        <dbReference type="ARBA" id="ARBA00023180"/>
    </source>
</evidence>
<dbReference type="CDD" id="cd00637">
    <property type="entry name" value="7tm_classA_rhodopsin-like"/>
    <property type="match status" value="1"/>
</dbReference>
<dbReference type="EMBL" id="JARQWQ010000027">
    <property type="protein sequence ID" value="KAK2563021.1"/>
    <property type="molecule type" value="Genomic_DNA"/>
</dbReference>
<dbReference type="SUPFAM" id="SSF81321">
    <property type="entry name" value="Family A G protein-coupled receptor-like"/>
    <property type="match status" value="1"/>
</dbReference>
<dbReference type="PRINTS" id="PR00237">
    <property type="entry name" value="GPCRRHODOPSN"/>
</dbReference>
<sequence>MEGEDIARRFNGYLNIPFALTATIGNALVLGAIWRTPSLHRASNVLIFCLGMTDLGVGLIGQPLWIIRELSPSENDFLQKMFVTAKTAFLGLSMLTVTLIGIDRYLAVKLHLRYQGLITLQRTVCVVVIMWVATLCFAITVQGLGPTREAWDSFRFTVFPTMVVCFFINIFVYLKLYQICRFHHAKIQDQAVLQEDSSMYQRAVNEARFRKSVKTMFFIVLAFILCYFPALCFSAASLVLSHQEITKSPIIETMLNFARTILFANSSVNPALLTFQLTELRFAIKRILKNLWSPARKLENRQLKEQSKIKFSQKHAFATTNNSTAWKKQR</sequence>
<dbReference type="GO" id="GO:0004930">
    <property type="term" value="F:G protein-coupled receptor activity"/>
    <property type="evidence" value="ECO:0007669"/>
    <property type="project" value="UniProtKB-KW"/>
</dbReference>
<feature type="transmembrane region" description="Helical" evidence="11">
    <location>
        <begin position="12"/>
        <end position="33"/>
    </location>
</feature>
<reference evidence="13" key="2">
    <citation type="journal article" date="2023" name="Science">
        <title>Genomic signatures of disease resistance in endangered staghorn corals.</title>
        <authorList>
            <person name="Vollmer S.V."/>
            <person name="Selwyn J.D."/>
            <person name="Despard B.A."/>
            <person name="Roesel C.L."/>
        </authorList>
    </citation>
    <scope>NUCLEOTIDE SEQUENCE</scope>
    <source>
        <strain evidence="13">K2</strain>
    </source>
</reference>
<evidence type="ECO:0000256" key="7">
    <source>
        <dbReference type="ARBA" id="ARBA00023170"/>
    </source>
</evidence>
<comment type="subcellular location">
    <subcellularLocation>
        <location evidence="1">Cell membrane</location>
        <topology evidence="1">Multi-pass membrane protein</topology>
    </subcellularLocation>
</comment>
<keyword evidence="14" id="KW-1185">Reference proteome</keyword>
<accession>A0AAD9QKJ6</accession>
<evidence type="ECO:0000256" key="2">
    <source>
        <dbReference type="ARBA" id="ARBA00022475"/>
    </source>
</evidence>
<dbReference type="AlphaFoldDB" id="A0AAD9QKJ6"/>
<proteinExistence type="inferred from homology"/>
<evidence type="ECO:0000313" key="14">
    <source>
        <dbReference type="Proteomes" id="UP001249851"/>
    </source>
</evidence>
<feature type="domain" description="G-protein coupled receptors family 1 profile" evidence="12">
    <location>
        <begin position="25"/>
        <end position="273"/>
    </location>
</feature>
<keyword evidence="3 10" id="KW-0812">Transmembrane</keyword>
<dbReference type="PROSITE" id="PS50262">
    <property type="entry name" value="G_PROTEIN_RECEP_F1_2"/>
    <property type="match status" value="1"/>
</dbReference>
<comment type="similarity">
    <text evidence="10">Belongs to the G-protein coupled receptor 1 family.</text>
</comment>
<dbReference type="SMART" id="SM01381">
    <property type="entry name" value="7TM_GPCR_Srsx"/>
    <property type="match status" value="1"/>
</dbReference>
<name>A0AAD9QKJ6_ACRCE</name>
<reference evidence="13" key="1">
    <citation type="journal article" date="2023" name="G3 (Bethesda)">
        <title>Whole genome assembly and annotation of the endangered Caribbean coral Acropora cervicornis.</title>
        <authorList>
            <person name="Selwyn J.D."/>
            <person name="Vollmer S.V."/>
        </authorList>
    </citation>
    <scope>NUCLEOTIDE SEQUENCE</scope>
    <source>
        <strain evidence="13">K2</strain>
    </source>
</reference>
<keyword evidence="4 11" id="KW-1133">Transmembrane helix</keyword>
<keyword evidence="7 10" id="KW-0675">Receptor</keyword>
<dbReference type="GO" id="GO:0005886">
    <property type="term" value="C:plasma membrane"/>
    <property type="evidence" value="ECO:0007669"/>
    <property type="project" value="UniProtKB-SubCell"/>
</dbReference>
<dbReference type="InterPro" id="IPR000276">
    <property type="entry name" value="GPCR_Rhodpsn"/>
</dbReference>
<gene>
    <name evidence="13" type="ORF">P5673_014027</name>
</gene>
<feature type="transmembrane region" description="Helical" evidence="11">
    <location>
        <begin position="119"/>
        <end position="141"/>
    </location>
</feature>
<dbReference type="Proteomes" id="UP001249851">
    <property type="component" value="Unassembled WGS sequence"/>
</dbReference>
<protein>
    <submittedName>
        <fullName evidence="13">Adenosine receptor A2a</fullName>
    </submittedName>
</protein>
<feature type="transmembrane region" description="Helical" evidence="11">
    <location>
        <begin position="45"/>
        <end position="67"/>
    </location>
</feature>
<evidence type="ECO:0000259" key="12">
    <source>
        <dbReference type="PROSITE" id="PS50262"/>
    </source>
</evidence>